<keyword evidence="2" id="KW-0805">Transcription regulation</keyword>
<dbReference type="InterPro" id="IPR036271">
    <property type="entry name" value="Tet_transcr_reg_TetR-rel_C_sf"/>
</dbReference>
<evidence type="ECO:0000259" key="6">
    <source>
        <dbReference type="PROSITE" id="PS50977"/>
    </source>
</evidence>
<name>A0A931MYZ9_9HYPH</name>
<dbReference type="Gene3D" id="1.10.357.10">
    <property type="entry name" value="Tetracycline Repressor, domain 2"/>
    <property type="match status" value="1"/>
</dbReference>
<dbReference type="InterPro" id="IPR050109">
    <property type="entry name" value="HTH-type_TetR-like_transc_reg"/>
</dbReference>
<keyword evidence="1" id="KW-0678">Repressor</keyword>
<organism evidence="7 8">
    <name type="scientific">Methylobrevis albus</name>
    <dbReference type="NCBI Taxonomy" id="2793297"/>
    <lineage>
        <taxon>Bacteria</taxon>
        <taxon>Pseudomonadati</taxon>
        <taxon>Pseudomonadota</taxon>
        <taxon>Alphaproteobacteria</taxon>
        <taxon>Hyphomicrobiales</taxon>
        <taxon>Pleomorphomonadaceae</taxon>
        <taxon>Methylobrevis</taxon>
    </lineage>
</organism>
<evidence type="ECO:0000256" key="1">
    <source>
        <dbReference type="ARBA" id="ARBA00022491"/>
    </source>
</evidence>
<reference evidence="7" key="1">
    <citation type="submission" date="2020-12" db="EMBL/GenBank/DDBJ databases">
        <title>Methylobrevis albus sp. nov., isolated from fresh water lack sediment.</title>
        <authorList>
            <person name="Zou Q."/>
        </authorList>
    </citation>
    <scope>NUCLEOTIDE SEQUENCE</scope>
    <source>
        <strain evidence="7">L22</strain>
    </source>
</reference>
<proteinExistence type="predicted"/>
<dbReference type="GO" id="GO:0000976">
    <property type="term" value="F:transcription cis-regulatory region binding"/>
    <property type="evidence" value="ECO:0007669"/>
    <property type="project" value="TreeGrafter"/>
</dbReference>
<dbReference type="PANTHER" id="PTHR30055:SF228">
    <property type="entry name" value="TRANSCRIPTIONAL REGULATOR-RELATED"/>
    <property type="match status" value="1"/>
</dbReference>
<dbReference type="InterPro" id="IPR009057">
    <property type="entry name" value="Homeodomain-like_sf"/>
</dbReference>
<feature type="domain" description="HTH tetR-type" evidence="6">
    <location>
        <begin position="14"/>
        <end position="74"/>
    </location>
</feature>
<dbReference type="Pfam" id="PF13977">
    <property type="entry name" value="TetR_C_6"/>
    <property type="match status" value="1"/>
</dbReference>
<keyword evidence="8" id="KW-1185">Reference proteome</keyword>
<dbReference type="PROSITE" id="PS50977">
    <property type="entry name" value="HTH_TETR_2"/>
    <property type="match status" value="1"/>
</dbReference>
<dbReference type="AlphaFoldDB" id="A0A931MYZ9"/>
<dbReference type="GO" id="GO:0003700">
    <property type="term" value="F:DNA-binding transcription factor activity"/>
    <property type="evidence" value="ECO:0007669"/>
    <property type="project" value="TreeGrafter"/>
</dbReference>
<evidence type="ECO:0000313" key="7">
    <source>
        <dbReference type="EMBL" id="MBH0237489.1"/>
    </source>
</evidence>
<sequence>MGVDRPKFRRAPAEERRDDLIAAALRSIARDGHAGVSVRRIAAEAGVSIGLINHYFPSIDDLVASAYEQTATRFLHLILDEVAKASPSPRARLSAFLKSSFAPPILDPALLHVWVVFWSLTVHSAPLREIQARTWADYRGALEVYLADCLADAAAGPGGGLGTARAALGLGALLDGLWLEWCLNPQSFEPEDGIAICEAYIDGLQRPAATT</sequence>
<dbReference type="InterPro" id="IPR001647">
    <property type="entry name" value="HTH_TetR"/>
</dbReference>
<evidence type="ECO:0000256" key="4">
    <source>
        <dbReference type="ARBA" id="ARBA00023163"/>
    </source>
</evidence>
<evidence type="ECO:0000313" key="8">
    <source>
        <dbReference type="Proteomes" id="UP000631694"/>
    </source>
</evidence>
<evidence type="ECO:0000256" key="2">
    <source>
        <dbReference type="ARBA" id="ARBA00023015"/>
    </source>
</evidence>
<dbReference type="EMBL" id="JADZLT010000043">
    <property type="protein sequence ID" value="MBH0237489.1"/>
    <property type="molecule type" value="Genomic_DNA"/>
</dbReference>
<dbReference type="PANTHER" id="PTHR30055">
    <property type="entry name" value="HTH-TYPE TRANSCRIPTIONAL REGULATOR RUTR"/>
    <property type="match status" value="1"/>
</dbReference>
<accession>A0A931MYZ9</accession>
<gene>
    <name evidence="7" type="ORF">I5731_06610</name>
</gene>
<comment type="caution">
    <text evidence="7">The sequence shown here is derived from an EMBL/GenBank/DDBJ whole genome shotgun (WGS) entry which is preliminary data.</text>
</comment>
<keyword evidence="3 5" id="KW-0238">DNA-binding</keyword>
<protein>
    <submittedName>
        <fullName evidence="7">TetR family transcriptional regulator C-terminal domain-containing protein</fullName>
    </submittedName>
</protein>
<feature type="DNA-binding region" description="H-T-H motif" evidence="5">
    <location>
        <begin position="37"/>
        <end position="56"/>
    </location>
</feature>
<evidence type="ECO:0000256" key="5">
    <source>
        <dbReference type="PROSITE-ProRule" id="PRU00335"/>
    </source>
</evidence>
<evidence type="ECO:0000256" key="3">
    <source>
        <dbReference type="ARBA" id="ARBA00023125"/>
    </source>
</evidence>
<keyword evidence="4" id="KW-0804">Transcription</keyword>
<dbReference type="SUPFAM" id="SSF48498">
    <property type="entry name" value="Tetracyclin repressor-like, C-terminal domain"/>
    <property type="match status" value="1"/>
</dbReference>
<dbReference type="Proteomes" id="UP000631694">
    <property type="component" value="Unassembled WGS sequence"/>
</dbReference>
<dbReference type="Pfam" id="PF00440">
    <property type="entry name" value="TetR_N"/>
    <property type="match status" value="1"/>
</dbReference>
<dbReference type="SUPFAM" id="SSF46689">
    <property type="entry name" value="Homeodomain-like"/>
    <property type="match status" value="1"/>
</dbReference>
<dbReference type="InterPro" id="IPR039538">
    <property type="entry name" value="BetI_C"/>
</dbReference>